<dbReference type="Proteomes" id="UP000652761">
    <property type="component" value="Unassembled WGS sequence"/>
</dbReference>
<dbReference type="InterPro" id="IPR012337">
    <property type="entry name" value="RNaseH-like_sf"/>
</dbReference>
<feature type="domain" description="RNase H type-1" evidence="1">
    <location>
        <begin position="173"/>
        <end position="294"/>
    </location>
</feature>
<dbReference type="OrthoDB" id="1301749at2759"/>
<gene>
    <name evidence="3" type="ORF">Taro_023139</name>
</gene>
<dbReference type="SUPFAM" id="SSF53098">
    <property type="entry name" value="Ribonuclease H-like"/>
    <property type="match status" value="1"/>
</dbReference>
<evidence type="ECO:0000259" key="1">
    <source>
        <dbReference type="Pfam" id="PF13456"/>
    </source>
</evidence>
<dbReference type="CDD" id="cd06222">
    <property type="entry name" value="RNase_H_like"/>
    <property type="match status" value="1"/>
</dbReference>
<accession>A0A843VAI1</accession>
<dbReference type="InterPro" id="IPR053151">
    <property type="entry name" value="RNase_H-like"/>
</dbReference>
<name>A0A843VAI1_COLES</name>
<dbReference type="AlphaFoldDB" id="A0A843VAI1"/>
<dbReference type="GO" id="GO:0003676">
    <property type="term" value="F:nucleic acid binding"/>
    <property type="evidence" value="ECO:0007669"/>
    <property type="project" value="InterPro"/>
</dbReference>
<dbReference type="InterPro" id="IPR036397">
    <property type="entry name" value="RNaseH_sf"/>
</dbReference>
<dbReference type="Gene3D" id="3.30.420.10">
    <property type="entry name" value="Ribonuclease H-like superfamily/Ribonuclease H"/>
    <property type="match status" value="1"/>
</dbReference>
<dbReference type="GO" id="GO:0004523">
    <property type="term" value="F:RNA-DNA hybrid ribonuclease activity"/>
    <property type="evidence" value="ECO:0007669"/>
    <property type="project" value="InterPro"/>
</dbReference>
<organism evidence="3 4">
    <name type="scientific">Colocasia esculenta</name>
    <name type="common">Wild taro</name>
    <name type="synonym">Arum esculentum</name>
    <dbReference type="NCBI Taxonomy" id="4460"/>
    <lineage>
        <taxon>Eukaryota</taxon>
        <taxon>Viridiplantae</taxon>
        <taxon>Streptophyta</taxon>
        <taxon>Embryophyta</taxon>
        <taxon>Tracheophyta</taxon>
        <taxon>Spermatophyta</taxon>
        <taxon>Magnoliopsida</taxon>
        <taxon>Liliopsida</taxon>
        <taxon>Araceae</taxon>
        <taxon>Aroideae</taxon>
        <taxon>Colocasieae</taxon>
        <taxon>Colocasia</taxon>
    </lineage>
</organism>
<protein>
    <recommendedName>
        <fullName evidence="5">RNase H type-1 domain-containing protein</fullName>
    </recommendedName>
</protein>
<evidence type="ECO:0000259" key="2">
    <source>
        <dbReference type="Pfam" id="PF13966"/>
    </source>
</evidence>
<dbReference type="InterPro" id="IPR002156">
    <property type="entry name" value="RNaseH_domain"/>
</dbReference>
<dbReference type="InterPro" id="IPR044730">
    <property type="entry name" value="RNase_H-like_dom_plant"/>
</dbReference>
<dbReference type="PANTHER" id="PTHR47723">
    <property type="entry name" value="OS05G0353850 PROTEIN"/>
    <property type="match status" value="1"/>
</dbReference>
<dbReference type="EMBL" id="NMUH01001252">
    <property type="protein sequence ID" value="MQL90544.1"/>
    <property type="molecule type" value="Genomic_DNA"/>
</dbReference>
<evidence type="ECO:0008006" key="5">
    <source>
        <dbReference type="Google" id="ProtNLM"/>
    </source>
</evidence>
<dbReference type="Pfam" id="PF13456">
    <property type="entry name" value="RVT_3"/>
    <property type="match status" value="1"/>
</dbReference>
<comment type="caution">
    <text evidence="3">The sequence shown here is derived from an EMBL/GenBank/DDBJ whole genome shotgun (WGS) entry which is preliminary data.</text>
</comment>
<keyword evidence="4" id="KW-1185">Reference proteome</keyword>
<feature type="domain" description="Reverse transcriptase zinc-binding" evidence="2">
    <location>
        <begin position="5"/>
        <end position="46"/>
    </location>
</feature>
<dbReference type="PANTHER" id="PTHR47723:SF19">
    <property type="entry name" value="POLYNUCLEOTIDYL TRANSFERASE, RIBONUCLEASE H-LIKE SUPERFAMILY PROTEIN"/>
    <property type="match status" value="1"/>
</dbReference>
<evidence type="ECO:0000313" key="3">
    <source>
        <dbReference type="EMBL" id="MQL90544.1"/>
    </source>
</evidence>
<reference evidence="3" key="1">
    <citation type="submission" date="2017-07" db="EMBL/GenBank/DDBJ databases">
        <title>Taro Niue Genome Assembly and Annotation.</title>
        <authorList>
            <person name="Atibalentja N."/>
            <person name="Keating K."/>
            <person name="Fields C.J."/>
        </authorList>
    </citation>
    <scope>NUCLEOTIDE SEQUENCE</scope>
    <source>
        <strain evidence="3">Niue_2</strain>
        <tissue evidence="3">Leaf</tissue>
    </source>
</reference>
<proteinExistence type="predicted"/>
<evidence type="ECO:0000313" key="4">
    <source>
        <dbReference type="Proteomes" id="UP000652761"/>
    </source>
</evidence>
<dbReference type="InterPro" id="IPR026960">
    <property type="entry name" value="RVT-Znf"/>
</dbReference>
<sequence length="329" mass="37025">MLHIIVDETVKEKGVPLASKCSCCTQAQEENALHLFFRSNIANQIWSELSHLLHFRNMEVSVVPEGVTALLERPEINTPAGRLIRCTFMAVLWEIWCSWNRSRLQGQEMSATHIINRTLLSIRAICISFKFQNISQTWLASLHQNTSEKENLKVRSPSIVKWLMPPPGRLKLNVDDAFKITSGEAGGGGILRDHEGNMCWAFTRKYYGLNSSLAAEALALRDGFSICCNKGVTEVLVETDSLNLLQIVTKQISCPWDFACIMQHIAAKSQLLEVKITHTPREANRVADCLANSAASCPHFLIWDCWADLPTIVKEPYQFDKVGYPSIRP</sequence>
<dbReference type="Pfam" id="PF13966">
    <property type="entry name" value="zf-RVT"/>
    <property type="match status" value="1"/>
</dbReference>